<dbReference type="Proteomes" id="UP000716291">
    <property type="component" value="Unassembled WGS sequence"/>
</dbReference>
<sequence>MTCKTSSSNKVPRPMNSFMIYRLEKQQEIVKECPGANHRDISKVIAKWWKEMADEEKEHYRQKAEMARQEHHILYPNYKYSPKKKVKSTRAYKKRPKNEFTAVDYENRRRLIAIYRRGNNECSEQNDNFDWFEEKSSPYDPYLSSYSQYSSTSTPILPSCQYPEDILFKHQPSSLMLPSSENKAYYLSPQVFSCSESLGYNTYASSSAYSIPHEIISSQQQNIYAHESNNCYPQHADYLHSRWDSLEPKNIQETYAQPIHPFFMYPFY</sequence>
<comment type="caution">
    <text evidence="5">The sequence shown here is derived from an EMBL/GenBank/DDBJ whole genome shotgun (WGS) entry which is preliminary data.</text>
</comment>
<name>A0A9P6XFD1_RHIOR</name>
<evidence type="ECO:0000313" key="5">
    <source>
        <dbReference type="EMBL" id="KAG1312406.1"/>
    </source>
</evidence>
<dbReference type="PROSITE" id="PS50118">
    <property type="entry name" value="HMG_BOX_2"/>
    <property type="match status" value="1"/>
</dbReference>
<keyword evidence="2" id="KW-0804">Transcription</keyword>
<dbReference type="GO" id="GO:0000978">
    <property type="term" value="F:RNA polymerase II cis-regulatory region sequence-specific DNA binding"/>
    <property type="evidence" value="ECO:0007669"/>
    <property type="project" value="TreeGrafter"/>
</dbReference>
<accession>A0A9P6XFD1</accession>
<dbReference type="SMART" id="SM00398">
    <property type="entry name" value="HMG"/>
    <property type="match status" value="1"/>
</dbReference>
<dbReference type="Pfam" id="PF00505">
    <property type="entry name" value="HMG_box"/>
    <property type="match status" value="1"/>
</dbReference>
<dbReference type="Gene3D" id="1.10.30.10">
    <property type="entry name" value="High mobility group box domain"/>
    <property type="match status" value="1"/>
</dbReference>
<feature type="domain" description="HMG box" evidence="4">
    <location>
        <begin position="11"/>
        <end position="79"/>
    </location>
</feature>
<dbReference type="AlphaFoldDB" id="A0A9P6XFD1"/>
<protein>
    <recommendedName>
        <fullName evidence="4">HMG box domain-containing protein</fullName>
    </recommendedName>
</protein>
<evidence type="ECO:0000259" key="4">
    <source>
        <dbReference type="PROSITE" id="PS50118"/>
    </source>
</evidence>
<keyword evidence="1 3" id="KW-0238">DNA-binding</keyword>
<dbReference type="InterPro" id="IPR036910">
    <property type="entry name" value="HMG_box_dom_sf"/>
</dbReference>
<dbReference type="GO" id="GO:0005634">
    <property type="term" value="C:nucleus"/>
    <property type="evidence" value="ECO:0007669"/>
    <property type="project" value="UniProtKB-UniRule"/>
</dbReference>
<feature type="DNA-binding region" description="HMG box" evidence="3">
    <location>
        <begin position="11"/>
        <end position="79"/>
    </location>
</feature>
<reference evidence="5" key="1">
    <citation type="journal article" date="2020" name="Microb. Genom.">
        <title>Genetic diversity of clinical and environmental Mucorales isolates obtained from an investigation of mucormycosis cases among solid organ transplant recipients.</title>
        <authorList>
            <person name="Nguyen M.H."/>
            <person name="Kaul D."/>
            <person name="Muto C."/>
            <person name="Cheng S.J."/>
            <person name="Richter R.A."/>
            <person name="Bruno V.M."/>
            <person name="Liu G."/>
            <person name="Beyhan S."/>
            <person name="Sundermann A.J."/>
            <person name="Mounaud S."/>
            <person name="Pasculle A.W."/>
            <person name="Nierman W.C."/>
            <person name="Driscoll E."/>
            <person name="Cumbie R."/>
            <person name="Clancy C.J."/>
            <person name="Dupont C.L."/>
        </authorList>
    </citation>
    <scope>NUCLEOTIDE SEQUENCE</scope>
    <source>
        <strain evidence="5">GL11</strain>
    </source>
</reference>
<evidence type="ECO:0000256" key="3">
    <source>
        <dbReference type="PROSITE-ProRule" id="PRU00267"/>
    </source>
</evidence>
<dbReference type="GO" id="GO:0001228">
    <property type="term" value="F:DNA-binding transcription activator activity, RNA polymerase II-specific"/>
    <property type="evidence" value="ECO:0007669"/>
    <property type="project" value="TreeGrafter"/>
</dbReference>
<dbReference type="InterPro" id="IPR050140">
    <property type="entry name" value="SRY-related_HMG-box_TF-like"/>
</dbReference>
<dbReference type="PANTHER" id="PTHR10270">
    <property type="entry name" value="SOX TRANSCRIPTION FACTOR"/>
    <property type="match status" value="1"/>
</dbReference>
<dbReference type="OrthoDB" id="6247875at2759"/>
<evidence type="ECO:0000256" key="1">
    <source>
        <dbReference type="ARBA" id="ARBA00023125"/>
    </source>
</evidence>
<organism evidence="5 6">
    <name type="scientific">Rhizopus oryzae</name>
    <name type="common">Mucormycosis agent</name>
    <name type="synonym">Rhizopus arrhizus var. delemar</name>
    <dbReference type="NCBI Taxonomy" id="64495"/>
    <lineage>
        <taxon>Eukaryota</taxon>
        <taxon>Fungi</taxon>
        <taxon>Fungi incertae sedis</taxon>
        <taxon>Mucoromycota</taxon>
        <taxon>Mucoromycotina</taxon>
        <taxon>Mucoromycetes</taxon>
        <taxon>Mucorales</taxon>
        <taxon>Mucorineae</taxon>
        <taxon>Rhizopodaceae</taxon>
        <taxon>Rhizopus</taxon>
    </lineage>
</organism>
<dbReference type="SUPFAM" id="SSF47095">
    <property type="entry name" value="HMG-box"/>
    <property type="match status" value="1"/>
</dbReference>
<dbReference type="InterPro" id="IPR009071">
    <property type="entry name" value="HMG_box_dom"/>
</dbReference>
<dbReference type="EMBL" id="JAANQT010000285">
    <property type="protein sequence ID" value="KAG1312406.1"/>
    <property type="molecule type" value="Genomic_DNA"/>
</dbReference>
<keyword evidence="6" id="KW-1185">Reference proteome</keyword>
<gene>
    <name evidence="5" type="ORF">G6F64_003047</name>
</gene>
<evidence type="ECO:0000313" key="6">
    <source>
        <dbReference type="Proteomes" id="UP000716291"/>
    </source>
</evidence>
<dbReference type="GO" id="GO:0030154">
    <property type="term" value="P:cell differentiation"/>
    <property type="evidence" value="ECO:0007669"/>
    <property type="project" value="TreeGrafter"/>
</dbReference>
<keyword evidence="3" id="KW-0539">Nucleus</keyword>
<dbReference type="PANTHER" id="PTHR10270:SF161">
    <property type="entry name" value="SEX-DETERMINING REGION Y PROTEIN"/>
    <property type="match status" value="1"/>
</dbReference>
<dbReference type="CDD" id="cd01389">
    <property type="entry name" value="HMG-box_ROX1-like"/>
    <property type="match status" value="1"/>
</dbReference>
<evidence type="ECO:0000256" key="2">
    <source>
        <dbReference type="ARBA" id="ARBA00023163"/>
    </source>
</evidence>
<proteinExistence type="predicted"/>